<dbReference type="STRING" id="1707952.A6A03_18290"/>
<keyword evidence="4" id="KW-0238">DNA-binding</keyword>
<dbReference type="EMBL" id="LWQS01000079">
    <property type="protein sequence ID" value="OAN43600.1"/>
    <property type="molecule type" value="Genomic_DNA"/>
</dbReference>
<dbReference type="Pfam" id="PF00126">
    <property type="entry name" value="HTH_1"/>
    <property type="match status" value="1"/>
</dbReference>
<dbReference type="GO" id="GO:0003677">
    <property type="term" value="F:DNA binding"/>
    <property type="evidence" value="ECO:0007669"/>
    <property type="project" value="UniProtKB-KW"/>
</dbReference>
<evidence type="ECO:0000259" key="7">
    <source>
        <dbReference type="PROSITE" id="PS50931"/>
    </source>
</evidence>
<dbReference type="Gene3D" id="3.40.190.290">
    <property type="match status" value="1"/>
</dbReference>
<dbReference type="InterPro" id="IPR000847">
    <property type="entry name" value="LysR_HTH_N"/>
</dbReference>
<comment type="similarity">
    <text evidence="1">Belongs to the LysR transcriptional regulatory family.</text>
</comment>
<name>A0A178M4C0_9CHLR</name>
<organism evidence="8 9">
    <name type="scientific">Chloroflexus islandicus</name>
    <dbReference type="NCBI Taxonomy" id="1707952"/>
    <lineage>
        <taxon>Bacteria</taxon>
        <taxon>Bacillati</taxon>
        <taxon>Chloroflexota</taxon>
        <taxon>Chloroflexia</taxon>
        <taxon>Chloroflexales</taxon>
        <taxon>Chloroflexineae</taxon>
        <taxon>Chloroflexaceae</taxon>
        <taxon>Chloroflexus</taxon>
    </lineage>
</organism>
<evidence type="ECO:0000256" key="2">
    <source>
        <dbReference type="ARBA" id="ARBA00022491"/>
    </source>
</evidence>
<evidence type="ECO:0000256" key="1">
    <source>
        <dbReference type="ARBA" id="ARBA00009437"/>
    </source>
</evidence>
<keyword evidence="5" id="KW-0804">Transcription</keyword>
<dbReference type="GO" id="GO:0003700">
    <property type="term" value="F:DNA-binding transcription factor activity"/>
    <property type="evidence" value="ECO:0007669"/>
    <property type="project" value="InterPro"/>
</dbReference>
<dbReference type="CDD" id="cd05466">
    <property type="entry name" value="PBP2_LTTR_substrate"/>
    <property type="match status" value="1"/>
</dbReference>
<evidence type="ECO:0000256" key="6">
    <source>
        <dbReference type="ARBA" id="ARBA00074218"/>
    </source>
</evidence>
<protein>
    <recommendedName>
        <fullName evidence="6">HTH-type transcriptional regulator LysG</fullName>
    </recommendedName>
</protein>
<evidence type="ECO:0000313" key="8">
    <source>
        <dbReference type="EMBL" id="OAN43600.1"/>
    </source>
</evidence>
<keyword evidence="2" id="KW-0678">Repressor</keyword>
<dbReference type="PRINTS" id="PR00039">
    <property type="entry name" value="HTHLYSR"/>
</dbReference>
<sequence length="308" mass="33391">MLNTVHLQTFLAVVETGSFSAAAKRLHLSQPAVSQQIRALEEQVGGVRLFRRSGQQMVLTLAGEQLLGSARELVEMAERAVQAVSALRGQIGGRVTIGCLAGGAEAFLPALLAIVQRHYPAVTVEVEVQSADRLLEYLTERRCDVVLVNDAPRRRGFEARLLAGERLALVAAAGHPLLQQEQAPPGVLRDYPLALPQAGHPLRRVIDDGLRRRGVNAADLRVALEADSPLLLRSAVEAGLALAFLPASVLPVRLERMGIVTLAGQPLVYEWHLVRVRERAPARVVDLLYEILLGDEARATLLRLGLAT</sequence>
<dbReference type="Proteomes" id="UP000078287">
    <property type="component" value="Unassembled WGS sequence"/>
</dbReference>
<proteinExistence type="inferred from homology"/>
<reference evidence="8 9" key="1">
    <citation type="submission" date="2016-04" db="EMBL/GenBank/DDBJ databases">
        <title>Chloroflexus islandicus sp. nov., a thermophilic filamentous anoxygenic phototrophic bacterium from geyser Strokkur (Iceland).</title>
        <authorList>
            <person name="Gaisin V.A."/>
            <person name="Kalashnikov A.M."/>
            <person name="Sukhacheva M.V."/>
            <person name="Grouzdev D.S."/>
            <person name="Ivanov T.M."/>
            <person name="Kuznetsov B."/>
            <person name="Gorlenko V.M."/>
        </authorList>
    </citation>
    <scope>NUCLEOTIDE SEQUENCE [LARGE SCALE GENOMIC DNA]</scope>
    <source>
        <strain evidence="9">isl-2</strain>
    </source>
</reference>
<keyword evidence="9" id="KW-1185">Reference proteome</keyword>
<dbReference type="InterPro" id="IPR036390">
    <property type="entry name" value="WH_DNA-bd_sf"/>
</dbReference>
<evidence type="ECO:0000256" key="5">
    <source>
        <dbReference type="ARBA" id="ARBA00023163"/>
    </source>
</evidence>
<dbReference type="FunFam" id="1.10.10.10:FF:000456">
    <property type="entry name" value="LysR family transcriptional regulator ArgP"/>
    <property type="match status" value="1"/>
</dbReference>
<dbReference type="PANTHER" id="PTHR30579">
    <property type="entry name" value="TRANSCRIPTIONAL REGULATOR"/>
    <property type="match status" value="1"/>
</dbReference>
<dbReference type="RefSeq" id="WP_066790103.1">
    <property type="nucleotide sequence ID" value="NZ_LWQS01000079.1"/>
</dbReference>
<evidence type="ECO:0000256" key="3">
    <source>
        <dbReference type="ARBA" id="ARBA00023015"/>
    </source>
</evidence>
<dbReference type="SUPFAM" id="SSF46785">
    <property type="entry name" value="Winged helix' DNA-binding domain"/>
    <property type="match status" value="1"/>
</dbReference>
<dbReference type="Gene3D" id="1.10.10.10">
    <property type="entry name" value="Winged helix-like DNA-binding domain superfamily/Winged helix DNA-binding domain"/>
    <property type="match status" value="1"/>
</dbReference>
<evidence type="ECO:0000313" key="9">
    <source>
        <dbReference type="Proteomes" id="UP000078287"/>
    </source>
</evidence>
<accession>A0A178M4C0</accession>
<evidence type="ECO:0000256" key="4">
    <source>
        <dbReference type="ARBA" id="ARBA00023125"/>
    </source>
</evidence>
<dbReference type="InterPro" id="IPR050176">
    <property type="entry name" value="LTTR"/>
</dbReference>
<comment type="caution">
    <text evidence="8">The sequence shown here is derived from an EMBL/GenBank/DDBJ whole genome shotgun (WGS) entry which is preliminary data.</text>
</comment>
<dbReference type="InterPro" id="IPR036388">
    <property type="entry name" value="WH-like_DNA-bd_sf"/>
</dbReference>
<dbReference type="PANTHER" id="PTHR30579:SF7">
    <property type="entry name" value="HTH-TYPE TRANSCRIPTIONAL REGULATOR LRHA-RELATED"/>
    <property type="match status" value="1"/>
</dbReference>
<dbReference type="OrthoDB" id="9778774at2"/>
<gene>
    <name evidence="8" type="ORF">A6A03_18290</name>
</gene>
<dbReference type="AlphaFoldDB" id="A0A178M4C0"/>
<dbReference type="PROSITE" id="PS50931">
    <property type="entry name" value="HTH_LYSR"/>
    <property type="match status" value="1"/>
</dbReference>
<keyword evidence="3" id="KW-0805">Transcription regulation</keyword>
<dbReference type="Pfam" id="PF03466">
    <property type="entry name" value="LysR_substrate"/>
    <property type="match status" value="1"/>
</dbReference>
<dbReference type="SUPFAM" id="SSF53850">
    <property type="entry name" value="Periplasmic binding protein-like II"/>
    <property type="match status" value="1"/>
</dbReference>
<feature type="domain" description="HTH lysR-type" evidence="7">
    <location>
        <begin position="2"/>
        <end position="60"/>
    </location>
</feature>
<dbReference type="InterPro" id="IPR005119">
    <property type="entry name" value="LysR_subst-bd"/>
</dbReference>